<organism evidence="1">
    <name type="scientific">viral metagenome</name>
    <dbReference type="NCBI Taxonomy" id="1070528"/>
    <lineage>
        <taxon>unclassified sequences</taxon>
        <taxon>metagenomes</taxon>
        <taxon>organismal metagenomes</taxon>
    </lineage>
</organism>
<dbReference type="EMBL" id="MT144013">
    <property type="protein sequence ID" value="QJA46515.1"/>
    <property type="molecule type" value="Genomic_DNA"/>
</dbReference>
<evidence type="ECO:0000313" key="2">
    <source>
        <dbReference type="EMBL" id="QJH94535.1"/>
    </source>
</evidence>
<accession>A0A6H1ZGW6</accession>
<name>A0A6H1ZGW6_9ZZZZ</name>
<dbReference type="EMBL" id="MT144602">
    <property type="protein sequence ID" value="QJH94535.1"/>
    <property type="molecule type" value="Genomic_DNA"/>
</dbReference>
<dbReference type="AlphaFoldDB" id="A0A6H1ZGW6"/>
<evidence type="ECO:0000313" key="1">
    <source>
        <dbReference type="EMBL" id="QJA46515.1"/>
    </source>
</evidence>
<protein>
    <submittedName>
        <fullName evidence="1">Uncharacterized protein</fullName>
    </submittedName>
</protein>
<sequence length="177" mass="20195">MTNKELEKQVSELSSKLDKLVDVISSQTEGVGTREKVEPKVVANPTSISGIPQKFRDVVDKVLGEDFGLVLEHNDEILSIIVPDKYSVYHTEGEIKARKSHHNTERVEFNNLLTRNNPNITDEAIEAKMIEWDKKHKVSQPIDKRPQAFSLAVIGNQFEEYCKLVKRNIEKTLDIKL</sequence>
<proteinExistence type="predicted"/>
<gene>
    <name evidence="1" type="ORF">TM448A00446_0022</name>
    <name evidence="2" type="ORF">TM448B00242_0009</name>
</gene>
<reference evidence="1" key="1">
    <citation type="submission" date="2020-03" db="EMBL/GenBank/DDBJ databases">
        <title>The deep terrestrial virosphere.</title>
        <authorList>
            <person name="Holmfeldt K."/>
            <person name="Nilsson E."/>
            <person name="Simone D."/>
            <person name="Lopez-Fernandez M."/>
            <person name="Wu X."/>
            <person name="de Brujin I."/>
            <person name="Lundin D."/>
            <person name="Andersson A."/>
            <person name="Bertilsson S."/>
            <person name="Dopson M."/>
        </authorList>
    </citation>
    <scope>NUCLEOTIDE SEQUENCE</scope>
    <source>
        <strain evidence="1">TM448A00446</strain>
        <strain evidence="2">TM448B00242</strain>
    </source>
</reference>